<proteinExistence type="predicted"/>
<sequence length="105" mass="11845">MLKHSGRLRISLTSILCKLLHNTQCQERSRRSTVCHRRAAKKGTYWLRWASSPKHTLPVDVVLVNSYLAKHLLDIGCAANSKKRQLDSTTVISACKFSASQQLII</sequence>
<dbReference type="EMBL" id="CADCXV010000656">
    <property type="protein sequence ID" value="CAB0031828.1"/>
    <property type="molecule type" value="Genomic_DNA"/>
</dbReference>
<organism evidence="1 2">
    <name type="scientific">Trichogramma brassicae</name>
    <dbReference type="NCBI Taxonomy" id="86971"/>
    <lineage>
        <taxon>Eukaryota</taxon>
        <taxon>Metazoa</taxon>
        <taxon>Ecdysozoa</taxon>
        <taxon>Arthropoda</taxon>
        <taxon>Hexapoda</taxon>
        <taxon>Insecta</taxon>
        <taxon>Pterygota</taxon>
        <taxon>Neoptera</taxon>
        <taxon>Endopterygota</taxon>
        <taxon>Hymenoptera</taxon>
        <taxon>Apocrita</taxon>
        <taxon>Proctotrupomorpha</taxon>
        <taxon>Chalcidoidea</taxon>
        <taxon>Trichogrammatidae</taxon>
        <taxon>Trichogramma</taxon>
    </lineage>
</organism>
<reference evidence="1 2" key="1">
    <citation type="submission" date="2020-02" db="EMBL/GenBank/DDBJ databases">
        <authorList>
            <person name="Ferguson B K."/>
        </authorList>
    </citation>
    <scope>NUCLEOTIDE SEQUENCE [LARGE SCALE GENOMIC DNA]</scope>
</reference>
<name>A0A6H5I5K0_9HYME</name>
<gene>
    <name evidence="1" type="ORF">TBRA_LOCUS3790</name>
</gene>
<keyword evidence="2" id="KW-1185">Reference proteome</keyword>
<dbReference type="Proteomes" id="UP000479190">
    <property type="component" value="Unassembled WGS sequence"/>
</dbReference>
<accession>A0A6H5I5K0</accession>
<dbReference type="AlphaFoldDB" id="A0A6H5I5K0"/>
<evidence type="ECO:0000313" key="2">
    <source>
        <dbReference type="Proteomes" id="UP000479190"/>
    </source>
</evidence>
<evidence type="ECO:0000313" key="1">
    <source>
        <dbReference type="EMBL" id="CAB0031828.1"/>
    </source>
</evidence>
<protein>
    <submittedName>
        <fullName evidence="1">Uncharacterized protein</fullName>
    </submittedName>
</protein>